<proteinExistence type="predicted"/>
<keyword evidence="1" id="KW-1133">Transmembrane helix</keyword>
<dbReference type="EMBL" id="SHMP01000003">
    <property type="protein sequence ID" value="RZV12090.1"/>
    <property type="molecule type" value="Genomic_DNA"/>
</dbReference>
<gene>
    <name evidence="2" type="ORF">BDK88_0980</name>
</gene>
<keyword evidence="1" id="KW-0472">Membrane</keyword>
<accession>A0A482YG54</accession>
<evidence type="ECO:0000256" key="1">
    <source>
        <dbReference type="SAM" id="Phobius"/>
    </source>
</evidence>
<name>A0A482YG54_9EURY</name>
<evidence type="ECO:0000313" key="2">
    <source>
        <dbReference type="EMBL" id="RZV12090.1"/>
    </source>
</evidence>
<organism evidence="2 3">
    <name type="scientific">Natrinema hispanicum</name>
    <dbReference type="NCBI Taxonomy" id="392421"/>
    <lineage>
        <taxon>Archaea</taxon>
        <taxon>Methanobacteriati</taxon>
        <taxon>Methanobacteriota</taxon>
        <taxon>Stenosarchaea group</taxon>
        <taxon>Halobacteria</taxon>
        <taxon>Halobacteriales</taxon>
        <taxon>Natrialbaceae</taxon>
        <taxon>Natrinema</taxon>
    </lineage>
</organism>
<reference evidence="2 3" key="1">
    <citation type="submission" date="2019-02" db="EMBL/GenBank/DDBJ databases">
        <title>Genomic Encyclopedia of Archaeal and Bacterial Type Strains, Phase II (KMG-II): from individual species to whole genera.</title>
        <authorList>
            <person name="Goeker M."/>
        </authorList>
    </citation>
    <scope>NUCLEOTIDE SEQUENCE [LARGE SCALE GENOMIC DNA]</scope>
    <source>
        <strain evidence="2 3">DSM 18328</strain>
    </source>
</reference>
<evidence type="ECO:0000313" key="3">
    <source>
        <dbReference type="Proteomes" id="UP000291097"/>
    </source>
</evidence>
<feature type="transmembrane region" description="Helical" evidence="1">
    <location>
        <begin position="38"/>
        <end position="60"/>
    </location>
</feature>
<dbReference type="AlphaFoldDB" id="A0A482YG54"/>
<sequence length="70" mass="7863">MKRIEWILTAILFLLSFIAYELLLILDGIQDGTSPFGLLLIPILPFLIGVPVYVVVYGGYRLVSNIIEPQ</sequence>
<feature type="transmembrane region" description="Helical" evidence="1">
    <location>
        <begin position="6"/>
        <end position="26"/>
    </location>
</feature>
<dbReference type="Proteomes" id="UP000291097">
    <property type="component" value="Unassembled WGS sequence"/>
</dbReference>
<protein>
    <submittedName>
        <fullName evidence="2">Uncharacterized protein</fullName>
    </submittedName>
</protein>
<keyword evidence="1" id="KW-0812">Transmembrane</keyword>
<comment type="caution">
    <text evidence="2">The sequence shown here is derived from an EMBL/GenBank/DDBJ whole genome shotgun (WGS) entry which is preliminary data.</text>
</comment>